<evidence type="ECO:0000256" key="3">
    <source>
        <dbReference type="ARBA" id="ARBA00023163"/>
    </source>
</evidence>
<dbReference type="RefSeq" id="WP_311822378.1">
    <property type="nucleotide sequence ID" value="NZ_JARPYF010000005.1"/>
</dbReference>
<dbReference type="InterPro" id="IPR020449">
    <property type="entry name" value="Tscrpt_reg_AraC-type_HTH"/>
</dbReference>
<feature type="domain" description="HTH araC/xylS-type" evidence="4">
    <location>
        <begin position="189"/>
        <end position="287"/>
    </location>
</feature>
<dbReference type="SUPFAM" id="SSF51182">
    <property type="entry name" value="RmlC-like cupins"/>
    <property type="match status" value="1"/>
</dbReference>
<dbReference type="InterPro" id="IPR018062">
    <property type="entry name" value="HTH_AraC-typ_CS"/>
</dbReference>
<keyword evidence="6" id="KW-1185">Reference proteome</keyword>
<organism evidence="5 6">
    <name type="scientific">Enterococcus hulanensis</name>
    <dbReference type="NCBI Taxonomy" id="2559929"/>
    <lineage>
        <taxon>Bacteria</taxon>
        <taxon>Bacillati</taxon>
        <taxon>Bacillota</taxon>
        <taxon>Bacilli</taxon>
        <taxon>Lactobacillales</taxon>
        <taxon>Enterococcaceae</taxon>
        <taxon>Enterococcus</taxon>
    </lineage>
</organism>
<dbReference type="EMBL" id="JARPYI010000005">
    <property type="protein sequence ID" value="MDT2600144.1"/>
    <property type="molecule type" value="Genomic_DNA"/>
</dbReference>
<dbReference type="InterPro" id="IPR018060">
    <property type="entry name" value="HTH_AraC"/>
</dbReference>
<evidence type="ECO:0000259" key="4">
    <source>
        <dbReference type="PROSITE" id="PS01124"/>
    </source>
</evidence>
<proteinExistence type="predicted"/>
<dbReference type="PROSITE" id="PS00041">
    <property type="entry name" value="HTH_ARAC_FAMILY_1"/>
    <property type="match status" value="1"/>
</dbReference>
<accession>A0ABU3EZ41</accession>
<dbReference type="Pfam" id="PF12833">
    <property type="entry name" value="HTH_18"/>
    <property type="match status" value="2"/>
</dbReference>
<dbReference type="PANTHER" id="PTHR43280:SF2">
    <property type="entry name" value="HTH-TYPE TRANSCRIPTIONAL REGULATOR EXSA"/>
    <property type="match status" value="1"/>
</dbReference>
<evidence type="ECO:0000256" key="2">
    <source>
        <dbReference type="ARBA" id="ARBA00023125"/>
    </source>
</evidence>
<dbReference type="PROSITE" id="PS01124">
    <property type="entry name" value="HTH_ARAC_FAMILY_2"/>
    <property type="match status" value="2"/>
</dbReference>
<protein>
    <submittedName>
        <fullName evidence="5">AraC family transcriptional regulator</fullName>
    </submittedName>
</protein>
<dbReference type="InterPro" id="IPR014710">
    <property type="entry name" value="RmlC-like_jellyroll"/>
</dbReference>
<dbReference type="Gene3D" id="2.60.120.10">
    <property type="entry name" value="Jelly Rolls"/>
    <property type="match status" value="1"/>
</dbReference>
<dbReference type="SMART" id="SM00342">
    <property type="entry name" value="HTH_ARAC"/>
    <property type="match status" value="2"/>
</dbReference>
<keyword evidence="2" id="KW-0238">DNA-binding</keyword>
<evidence type="ECO:0000313" key="6">
    <source>
        <dbReference type="Proteomes" id="UP001252875"/>
    </source>
</evidence>
<comment type="caution">
    <text evidence="5">The sequence shown here is derived from an EMBL/GenBank/DDBJ whole genome shotgun (WGS) entry which is preliminary data.</text>
</comment>
<dbReference type="SUPFAM" id="SSF46689">
    <property type="entry name" value="Homeodomain-like"/>
    <property type="match status" value="2"/>
</dbReference>
<sequence length="402" mass="46876">MKGYENIHTYSLAEYRQQRVQKPDFEMGEGRLVRSEELHAHDSIEMIYIQKGHGILNVNGNGFPFQAGSLIRLFSFHIHALEKASDSVEYLYCRFPLSVLMYADIDLSRRYESYYILENLPPIVLIPSAKRTSVQDTFFDILTENKQAELYCDNMIMVDLAKLSLQFERAAQLLEKTQEELSSIWPTIWQALQYMHLYFNQDLSAATVAKKFHLSVPLLNHRLYQKTGKNFTDNLHEIRIRNACAMMPFNELSIAYIQRYVGYQSSATFYRIFKKLKGTTPETYRKCGDSTETVASEKADTVWKIILFMADHFKENLTIEDVAKRLFLSSYTIKQTLQEDLSISFSKLLLSIRMTYACALLKATELEIAYIAAYVGYNTLRSFNRHFKEYFGVTPREYRKET</sequence>
<keyword evidence="3" id="KW-0804">Transcription</keyword>
<evidence type="ECO:0000313" key="5">
    <source>
        <dbReference type="EMBL" id="MDT2600144.1"/>
    </source>
</evidence>
<name>A0ABU3EZ41_9ENTE</name>
<dbReference type="PANTHER" id="PTHR43280">
    <property type="entry name" value="ARAC-FAMILY TRANSCRIPTIONAL REGULATOR"/>
    <property type="match status" value="1"/>
</dbReference>
<keyword evidence="1" id="KW-0805">Transcription regulation</keyword>
<dbReference type="InterPro" id="IPR009057">
    <property type="entry name" value="Homeodomain-like_sf"/>
</dbReference>
<feature type="domain" description="HTH araC/xylS-type" evidence="4">
    <location>
        <begin position="303"/>
        <end position="401"/>
    </location>
</feature>
<gene>
    <name evidence="5" type="ORF">P7D85_10195</name>
</gene>
<dbReference type="Proteomes" id="UP001252875">
    <property type="component" value="Unassembled WGS sequence"/>
</dbReference>
<dbReference type="Pfam" id="PF02311">
    <property type="entry name" value="AraC_binding"/>
    <property type="match status" value="1"/>
</dbReference>
<dbReference type="InterPro" id="IPR011051">
    <property type="entry name" value="RmlC_Cupin_sf"/>
</dbReference>
<reference evidence="5 6" key="1">
    <citation type="submission" date="2023-03" db="EMBL/GenBank/DDBJ databases">
        <authorList>
            <person name="Shen W."/>
            <person name="Cai J."/>
        </authorList>
    </citation>
    <scope>NUCLEOTIDE SEQUENCE [LARGE SCALE GENOMIC DNA]</scope>
    <source>
        <strain evidence="5 6">D6-4</strain>
    </source>
</reference>
<dbReference type="InterPro" id="IPR003313">
    <property type="entry name" value="AraC-bd"/>
</dbReference>
<dbReference type="Gene3D" id="1.10.10.60">
    <property type="entry name" value="Homeodomain-like"/>
    <property type="match status" value="4"/>
</dbReference>
<evidence type="ECO:0000256" key="1">
    <source>
        <dbReference type="ARBA" id="ARBA00023015"/>
    </source>
</evidence>
<dbReference type="PRINTS" id="PR00032">
    <property type="entry name" value="HTHARAC"/>
</dbReference>